<dbReference type="AlphaFoldDB" id="A0A502GHS2"/>
<dbReference type="EMBL" id="RCZP01000002">
    <property type="protein sequence ID" value="TPG60506.1"/>
    <property type="molecule type" value="Genomic_DNA"/>
</dbReference>
<dbReference type="InterPro" id="IPR006139">
    <property type="entry name" value="D-isomer_2_OHA_DH_cat_dom"/>
</dbReference>
<dbReference type="SUPFAM" id="SSF52283">
    <property type="entry name" value="Formate/glycerate dehydrogenase catalytic domain-like"/>
    <property type="match status" value="1"/>
</dbReference>
<dbReference type="GO" id="GO:0051287">
    <property type="term" value="F:NAD binding"/>
    <property type="evidence" value="ECO:0007669"/>
    <property type="project" value="InterPro"/>
</dbReference>
<keyword evidence="8" id="KW-1185">Reference proteome</keyword>
<organism evidence="7 8">
    <name type="scientific">Muricoccus nepalensis</name>
    <dbReference type="NCBI Taxonomy" id="1854500"/>
    <lineage>
        <taxon>Bacteria</taxon>
        <taxon>Pseudomonadati</taxon>
        <taxon>Pseudomonadota</taxon>
        <taxon>Alphaproteobacteria</taxon>
        <taxon>Acetobacterales</taxon>
        <taxon>Roseomonadaceae</taxon>
        <taxon>Muricoccus</taxon>
    </lineage>
</organism>
<evidence type="ECO:0000259" key="5">
    <source>
        <dbReference type="Pfam" id="PF00389"/>
    </source>
</evidence>
<dbReference type="PANTHER" id="PTHR10996">
    <property type="entry name" value="2-HYDROXYACID DEHYDROGENASE-RELATED"/>
    <property type="match status" value="1"/>
</dbReference>
<dbReference type="InterPro" id="IPR006140">
    <property type="entry name" value="D-isomer_DH_NAD-bd"/>
</dbReference>
<accession>A0A502GHS2</accession>
<dbReference type="Gene3D" id="3.40.50.720">
    <property type="entry name" value="NAD(P)-binding Rossmann-like Domain"/>
    <property type="match status" value="2"/>
</dbReference>
<keyword evidence="2 4" id="KW-0560">Oxidoreductase</keyword>
<evidence type="ECO:0000313" key="8">
    <source>
        <dbReference type="Proteomes" id="UP000317078"/>
    </source>
</evidence>
<evidence type="ECO:0000256" key="1">
    <source>
        <dbReference type="ARBA" id="ARBA00005854"/>
    </source>
</evidence>
<evidence type="ECO:0000313" key="7">
    <source>
        <dbReference type="EMBL" id="TPG60506.1"/>
    </source>
</evidence>
<feature type="domain" description="D-isomer specific 2-hydroxyacid dehydrogenase NAD-binding" evidence="6">
    <location>
        <begin position="106"/>
        <end position="282"/>
    </location>
</feature>
<reference evidence="7 8" key="1">
    <citation type="journal article" date="2019" name="Environ. Microbiol.">
        <title>Species interactions and distinct microbial communities in high Arctic permafrost affected cryosols are associated with the CH4 and CO2 gas fluxes.</title>
        <authorList>
            <person name="Altshuler I."/>
            <person name="Hamel J."/>
            <person name="Turney S."/>
            <person name="Magnuson E."/>
            <person name="Levesque R."/>
            <person name="Greer C."/>
            <person name="Whyte L.G."/>
        </authorList>
    </citation>
    <scope>NUCLEOTIDE SEQUENCE [LARGE SCALE GENOMIC DNA]</scope>
    <source>
        <strain evidence="7 8">S9.3B</strain>
    </source>
</reference>
<dbReference type="Pfam" id="PF02826">
    <property type="entry name" value="2-Hacid_dh_C"/>
    <property type="match status" value="1"/>
</dbReference>
<evidence type="ECO:0000256" key="3">
    <source>
        <dbReference type="ARBA" id="ARBA00023027"/>
    </source>
</evidence>
<dbReference type="InterPro" id="IPR036291">
    <property type="entry name" value="NAD(P)-bd_dom_sf"/>
</dbReference>
<evidence type="ECO:0000256" key="2">
    <source>
        <dbReference type="ARBA" id="ARBA00023002"/>
    </source>
</evidence>
<name>A0A502GHS2_9PROT</name>
<sequence length="313" mass="33932">MLIARRITEAVAERARREFRAILADHDMTADEALAIVAEKRLAALVTGGKVRITAEHAAKLPPSLKIVANTSVGHDHMDSEAVKAAGVVVTNTPDVLTDCTADLAFMLLLNACRRGHEYEAIMRAGWRKGYGFPDHLGLQVSGRTLGIVGMGRIGQAMAQRARGFGMRVLYHNRRRLPAEQEMGAEYVDDLRAMLPRSQVLSLHLPGGEAGTLMTAENFALLPRGAVFVNTARGSLVDEDALIEALRSGHLFAAGLDVFRREPDFDLRFAELPNVFLTPHVASATIETRNAMGFKALDNVAAVLAGRPPIDPV</sequence>
<protein>
    <submittedName>
        <fullName evidence="7">D-glycerate dehydrogenase</fullName>
    </submittedName>
</protein>
<gene>
    <name evidence="7" type="ORF">EAH89_03835</name>
</gene>
<dbReference type="GO" id="GO:0030267">
    <property type="term" value="F:glyoxylate reductase (NADPH) activity"/>
    <property type="evidence" value="ECO:0007669"/>
    <property type="project" value="TreeGrafter"/>
</dbReference>
<keyword evidence="3" id="KW-0520">NAD</keyword>
<comment type="similarity">
    <text evidence="1 4">Belongs to the D-isomer specific 2-hydroxyacid dehydrogenase family.</text>
</comment>
<comment type="caution">
    <text evidence="7">The sequence shown here is derived from an EMBL/GenBank/DDBJ whole genome shotgun (WGS) entry which is preliminary data.</text>
</comment>
<dbReference type="InterPro" id="IPR029752">
    <property type="entry name" value="D-isomer_DH_CS1"/>
</dbReference>
<dbReference type="RefSeq" id="WP_140881434.1">
    <property type="nucleotide sequence ID" value="NZ_RCZP01000002.1"/>
</dbReference>
<dbReference type="PANTHER" id="PTHR10996:SF283">
    <property type="entry name" value="GLYOXYLATE_HYDROXYPYRUVATE REDUCTASE B"/>
    <property type="match status" value="1"/>
</dbReference>
<evidence type="ECO:0000259" key="6">
    <source>
        <dbReference type="Pfam" id="PF02826"/>
    </source>
</evidence>
<dbReference type="SUPFAM" id="SSF51735">
    <property type="entry name" value="NAD(P)-binding Rossmann-fold domains"/>
    <property type="match status" value="1"/>
</dbReference>
<dbReference type="GO" id="GO:0016618">
    <property type="term" value="F:hydroxypyruvate reductase [NAD(P)H] activity"/>
    <property type="evidence" value="ECO:0007669"/>
    <property type="project" value="TreeGrafter"/>
</dbReference>
<dbReference type="OrthoDB" id="9793626at2"/>
<dbReference type="InterPro" id="IPR029753">
    <property type="entry name" value="D-isomer_DH_CS"/>
</dbReference>
<dbReference type="FunFam" id="3.40.50.720:FF:000203">
    <property type="entry name" value="D-3-phosphoglycerate dehydrogenase (SerA)"/>
    <property type="match status" value="1"/>
</dbReference>
<dbReference type="PROSITE" id="PS00065">
    <property type="entry name" value="D_2_HYDROXYACID_DH_1"/>
    <property type="match status" value="1"/>
</dbReference>
<feature type="domain" description="D-isomer specific 2-hydroxyacid dehydrogenase catalytic" evidence="5">
    <location>
        <begin position="9"/>
        <end position="313"/>
    </location>
</feature>
<dbReference type="Pfam" id="PF00389">
    <property type="entry name" value="2-Hacid_dh"/>
    <property type="match status" value="1"/>
</dbReference>
<dbReference type="Proteomes" id="UP000317078">
    <property type="component" value="Unassembled WGS sequence"/>
</dbReference>
<proteinExistence type="inferred from homology"/>
<dbReference type="PROSITE" id="PS00671">
    <property type="entry name" value="D_2_HYDROXYACID_DH_3"/>
    <property type="match status" value="1"/>
</dbReference>
<evidence type="ECO:0000256" key="4">
    <source>
        <dbReference type="RuleBase" id="RU003719"/>
    </source>
</evidence>
<dbReference type="GO" id="GO:0005829">
    <property type="term" value="C:cytosol"/>
    <property type="evidence" value="ECO:0007669"/>
    <property type="project" value="TreeGrafter"/>
</dbReference>
<dbReference type="CDD" id="cd05301">
    <property type="entry name" value="GDH"/>
    <property type="match status" value="1"/>
</dbReference>
<dbReference type="InterPro" id="IPR050223">
    <property type="entry name" value="D-isomer_2-hydroxyacid_DH"/>
</dbReference>